<evidence type="ECO:0000313" key="1">
    <source>
        <dbReference type="EMBL" id="ASB42622.1"/>
    </source>
</evidence>
<keyword evidence="2" id="KW-1185">Reference proteome</keyword>
<gene>
    <name evidence="1" type="ORF">ADH66_19480</name>
</gene>
<proteinExistence type="predicted"/>
<reference evidence="2" key="1">
    <citation type="submission" date="2017-05" db="EMBL/GenBank/DDBJ databases">
        <title>Improved OligoMM genomes.</title>
        <authorList>
            <person name="Garzetti D."/>
        </authorList>
    </citation>
    <scope>NUCLEOTIDE SEQUENCE [LARGE SCALE GENOMIC DNA]</scope>
    <source>
        <strain evidence="2">KB18</strain>
    </source>
</reference>
<sequence length="192" mass="21425">MLRRFFFYVFYCKQERYGIDYMIKKVLALAGAAVIALSLSACGGQMEQLTELEPVSSGIDWAPTEAESFDDSLDGLCKYMETNKAVAGEKDYMSYKEIGAVEGCRYRFKFDGSTVQTEFYEFDLDNLDEKGKECVSSVKEKGSFTVLGNEAPAVLNGKYLMVYTDGDNDEANAAHRDKVLELFNAFTPGDGK</sequence>
<protein>
    <recommendedName>
        <fullName evidence="3">Lipoprotein</fullName>
    </recommendedName>
</protein>
<dbReference type="Proteomes" id="UP000196710">
    <property type="component" value="Chromosome"/>
</dbReference>
<organism evidence="1 2">
    <name type="scientific">Acutalibacter muris</name>
    <dbReference type="NCBI Taxonomy" id="1796620"/>
    <lineage>
        <taxon>Bacteria</taxon>
        <taxon>Bacillati</taxon>
        <taxon>Bacillota</taxon>
        <taxon>Clostridia</taxon>
        <taxon>Eubacteriales</taxon>
        <taxon>Acutalibacteraceae</taxon>
        <taxon>Acutalibacter</taxon>
    </lineage>
</organism>
<dbReference type="EMBL" id="CP021422">
    <property type="protein sequence ID" value="ASB42622.1"/>
    <property type="molecule type" value="Genomic_DNA"/>
</dbReference>
<evidence type="ECO:0000313" key="2">
    <source>
        <dbReference type="Proteomes" id="UP000196710"/>
    </source>
</evidence>
<accession>A0ABM6LAP8</accession>
<evidence type="ECO:0008006" key="3">
    <source>
        <dbReference type="Google" id="ProtNLM"/>
    </source>
</evidence>
<name>A0ABM6LAP8_9FIRM</name>